<name>A0ACB8V1F2_9EURO</name>
<accession>A0ACB8V1F2</accession>
<comment type="caution">
    <text evidence="1">The sequence shown here is derived from an EMBL/GenBank/DDBJ whole genome shotgun (WGS) entry which is preliminary data.</text>
</comment>
<sequence length="665" mass="73464">MEAELCSQYRLQSPVEEHQALVEQVSKADLWGFFDRLSSLQAYLAKLHWFATVNSEAISRIYKRISDIDVLECSGAPLIEVPAACIAECETEIKRTCRLKTFLTSYLESNDGLERIGRDGQGHLSLHYGATLGDYEICLSALKRLIDANGTSDDINNALLRCDERKWTPLHIAVIHNHCAILELFLNALKLRAGESRKTDDGSIFSLLENLLIIALKYQHDDMIPMLVSAKPIDNRNILPGTTLLHIAVQTGRINYVALLIDNMDDPKSCIDVCKAARGWTPLILAAASGNLEVVKILLEAGANRTVLDSKGWTAQEHAAFRGHLYTANFLGPCNTLDSLDSYGSKLDKVKIDPLCKDDRKFIIIHLGNNASNPLVFPLTIENSSHVAFNIFHYTNANMVGSGMAFLEDDCLSMTPPCTVSFTCTIAKPYVGTIFRRTQNRSKLSNGVKLVGHRGVGQNTASREYLQLGENTVDSCLSAAALGASFVEVLWYFRRPIPRLTSSVLKHNLVTDVQVTRDLVPVIYHDFSLSELGSDVLIHGVDLAQFLHAGNYSELEKLESRTPRSRSLTREDDSEARSRTRLQHTVDFMGKGYKPNSRGTFIQSPFATLEDLLVQLPKNLGFVVEIKYPRLHEAAEAGVAPMAIERASTPFSTGSTALALIGASS</sequence>
<evidence type="ECO:0000313" key="1">
    <source>
        <dbReference type="EMBL" id="KAI2390345.1"/>
    </source>
</evidence>
<protein>
    <submittedName>
        <fullName evidence="1">Uncharacterized protein</fullName>
    </submittedName>
</protein>
<reference evidence="1" key="1">
    <citation type="journal article" date="2022" name="bioRxiv">
        <title>Population genetic analysis of Ophidiomyces ophidiicola, the causative agent of snake fungal disease, indicates recent introductions to the USA.</title>
        <authorList>
            <person name="Ladner J.T."/>
            <person name="Palmer J.M."/>
            <person name="Ettinger C.L."/>
            <person name="Stajich J.E."/>
            <person name="Farrell T.M."/>
            <person name="Glorioso B.M."/>
            <person name="Lawson B."/>
            <person name="Price S.J."/>
            <person name="Stengle A.G."/>
            <person name="Grear D.A."/>
            <person name="Lorch J.M."/>
        </authorList>
    </citation>
    <scope>NUCLEOTIDE SEQUENCE</scope>
    <source>
        <strain evidence="1">NWHC 24266-5</strain>
    </source>
</reference>
<gene>
    <name evidence="1" type="ORF">LOY88_001679</name>
</gene>
<proteinExistence type="predicted"/>
<organism evidence="1">
    <name type="scientific">Ophidiomyces ophidiicola</name>
    <dbReference type="NCBI Taxonomy" id="1387563"/>
    <lineage>
        <taxon>Eukaryota</taxon>
        <taxon>Fungi</taxon>
        <taxon>Dikarya</taxon>
        <taxon>Ascomycota</taxon>
        <taxon>Pezizomycotina</taxon>
        <taxon>Eurotiomycetes</taxon>
        <taxon>Eurotiomycetidae</taxon>
        <taxon>Onygenales</taxon>
        <taxon>Onygenaceae</taxon>
        <taxon>Ophidiomyces</taxon>
    </lineage>
</organism>
<dbReference type="EMBL" id="JALBCA010000018">
    <property type="protein sequence ID" value="KAI2390345.1"/>
    <property type="molecule type" value="Genomic_DNA"/>
</dbReference>